<gene>
    <name evidence="5" type="ORF">ENM88_00680</name>
</gene>
<keyword evidence="2" id="KW-0547">Nucleotide-binding</keyword>
<organism evidence="5">
    <name type="scientific">Thermofilum pendens</name>
    <dbReference type="NCBI Taxonomy" id="2269"/>
    <lineage>
        <taxon>Archaea</taxon>
        <taxon>Thermoproteota</taxon>
        <taxon>Thermoprotei</taxon>
        <taxon>Thermofilales</taxon>
        <taxon>Thermofilaceae</taxon>
        <taxon>Thermofilum</taxon>
    </lineage>
</organism>
<name>A0A7J3X561_THEPE</name>
<feature type="domain" description="Daunorubicin resistance ATP-binding protein DrrA1/2-like C-terminal" evidence="4">
    <location>
        <begin position="15"/>
        <end position="74"/>
    </location>
</feature>
<dbReference type="AlphaFoldDB" id="A0A7J3X561"/>
<evidence type="ECO:0000259" key="4">
    <source>
        <dbReference type="Pfam" id="PF13732"/>
    </source>
</evidence>
<dbReference type="InterPro" id="IPR025302">
    <property type="entry name" value="DrrA1/2-like_C"/>
</dbReference>
<comment type="caution">
    <text evidence="5">The sequence shown here is derived from an EMBL/GenBank/DDBJ whole genome shotgun (WGS) entry which is preliminary data.</text>
</comment>
<evidence type="ECO:0000256" key="1">
    <source>
        <dbReference type="ARBA" id="ARBA00022448"/>
    </source>
</evidence>
<evidence type="ECO:0000256" key="3">
    <source>
        <dbReference type="ARBA" id="ARBA00022840"/>
    </source>
</evidence>
<protein>
    <submittedName>
        <fullName evidence="5">DUF4162 domain-containing protein</fullName>
    </submittedName>
</protein>
<accession>A0A7J3X561</accession>
<dbReference type="Pfam" id="PF13732">
    <property type="entry name" value="DrrA1-3_C"/>
    <property type="match status" value="1"/>
</dbReference>
<dbReference type="GO" id="GO:0005524">
    <property type="term" value="F:ATP binding"/>
    <property type="evidence" value="ECO:0007669"/>
    <property type="project" value="UniProtKB-KW"/>
</dbReference>
<keyword evidence="3" id="KW-0067">ATP-binding</keyword>
<proteinExistence type="predicted"/>
<keyword evidence="1" id="KW-0813">Transport</keyword>
<sequence length="101" mass="10800">MVRVWVDDDLGAALKTLSGLPGVEVVARGNPLALRVENADAAVALVARRLAEAGVKVGEISVRRPTLEDVFIKITGMSFEEAERASYREAARARRAIVKGG</sequence>
<dbReference type="EMBL" id="DRZM01000024">
    <property type="protein sequence ID" value="HHP04247.1"/>
    <property type="molecule type" value="Genomic_DNA"/>
</dbReference>
<evidence type="ECO:0000256" key="2">
    <source>
        <dbReference type="ARBA" id="ARBA00022741"/>
    </source>
</evidence>
<evidence type="ECO:0000313" key="5">
    <source>
        <dbReference type="EMBL" id="HHP04247.1"/>
    </source>
</evidence>
<reference evidence="5" key="1">
    <citation type="journal article" date="2020" name="mSystems">
        <title>Genome- and Community-Level Interaction Insights into Carbon Utilization and Element Cycling Functions of Hydrothermarchaeota in Hydrothermal Sediment.</title>
        <authorList>
            <person name="Zhou Z."/>
            <person name="Liu Y."/>
            <person name="Xu W."/>
            <person name="Pan J."/>
            <person name="Luo Z.H."/>
            <person name="Li M."/>
        </authorList>
    </citation>
    <scope>NUCLEOTIDE SEQUENCE [LARGE SCALE GENOMIC DNA]</scope>
    <source>
        <strain evidence="5">SpSt-1125</strain>
    </source>
</reference>